<reference evidence="8" key="1">
    <citation type="journal article" date="2007" name="J. Bacteriol.">
        <title>Comparative genome analysis of four magnetotactic bacteria reveals a complex set of group-specific genes implicated in magnetosome biomineralization and function.</title>
        <authorList>
            <person name="Richter M."/>
            <person name="Kube M."/>
            <person name="Bazylinski D.A."/>
            <person name="Lombardot T."/>
            <person name="Gloeckner F.O."/>
            <person name="Reinhardt R."/>
            <person name="Schueler D."/>
        </authorList>
    </citation>
    <scope>NUCLEOTIDE SEQUENCE</scope>
    <source>
        <strain evidence="8">MSR-1</strain>
    </source>
</reference>
<dbReference type="InterPro" id="IPR020568">
    <property type="entry name" value="Ribosomal_Su5_D2-typ_SF"/>
</dbReference>
<evidence type="ECO:0000256" key="3">
    <source>
        <dbReference type="ARBA" id="ARBA00022759"/>
    </source>
</evidence>
<evidence type="ECO:0000313" key="8">
    <source>
        <dbReference type="EMBL" id="CAM76112.1"/>
    </source>
</evidence>
<dbReference type="SUPFAM" id="SSF54211">
    <property type="entry name" value="Ribosomal protein S5 domain 2-like"/>
    <property type="match status" value="1"/>
</dbReference>
<comment type="catalytic activity">
    <reaction evidence="6">
        <text>Endonucleolytic cleavage of RNA, removing 5'-extranucleotides from tRNA precursor.</text>
        <dbReference type="EC" id="3.1.26.5"/>
    </reaction>
</comment>
<evidence type="ECO:0000256" key="7">
    <source>
        <dbReference type="NCBIfam" id="TIGR00188"/>
    </source>
</evidence>
<dbReference type="NCBIfam" id="TIGR00188">
    <property type="entry name" value="rnpA"/>
    <property type="match status" value="1"/>
</dbReference>
<keyword evidence="3 6" id="KW-0255">Endonuclease</keyword>
<dbReference type="RefSeq" id="WP_024081988.1">
    <property type="nucleotide sequence ID" value="NZ_CP027527.1"/>
</dbReference>
<keyword evidence="5 6" id="KW-0694">RNA-binding</keyword>
<dbReference type="GO" id="GO:0030677">
    <property type="term" value="C:ribonuclease P complex"/>
    <property type="evidence" value="ECO:0007669"/>
    <property type="project" value="TreeGrafter"/>
</dbReference>
<name>A4TZQ5_9PROT</name>
<dbReference type="GO" id="GO:0004526">
    <property type="term" value="F:ribonuclease P activity"/>
    <property type="evidence" value="ECO:0007669"/>
    <property type="project" value="UniProtKB-UniRule"/>
</dbReference>
<comment type="subunit">
    <text evidence="6">Consists of a catalytic RNA component (M1 or rnpB) and a protein subunit.</text>
</comment>
<organism evidence="8">
    <name type="scientific">Magnetospirillum gryphiswaldense</name>
    <dbReference type="NCBI Taxonomy" id="55518"/>
    <lineage>
        <taxon>Bacteria</taxon>
        <taxon>Pseudomonadati</taxon>
        <taxon>Pseudomonadota</taxon>
        <taxon>Alphaproteobacteria</taxon>
        <taxon>Rhodospirillales</taxon>
        <taxon>Rhodospirillaceae</taxon>
        <taxon>Magnetospirillum</taxon>
    </lineage>
</organism>
<protein>
    <recommendedName>
        <fullName evidence="6 7">Ribonuclease P protein component</fullName>
        <shortName evidence="6">RNase P protein</shortName>
        <shortName evidence="6">RNaseP protein</shortName>
        <ecNumber evidence="6 7">3.1.26.5</ecNumber>
    </recommendedName>
    <alternativeName>
        <fullName evidence="6">Protein C5</fullName>
    </alternativeName>
</protein>
<evidence type="ECO:0000256" key="1">
    <source>
        <dbReference type="ARBA" id="ARBA00022694"/>
    </source>
</evidence>
<sequence length="140" mass="15312">MPVSLARLKKRPDFLRVAGQRKKWAAPGLILQVAPRPDGPPDMPAQEADAIRIGFTCSKKVGNSVARNRARRRLKAAVDELFPALARPGLDYVVIGRRETVDRAYSLLLQDLRTALKRVGALSTAEPSALTTTNGERPDS</sequence>
<keyword evidence="4 6" id="KW-0378">Hydrolase</keyword>
<evidence type="ECO:0000256" key="6">
    <source>
        <dbReference type="HAMAP-Rule" id="MF_00227"/>
    </source>
</evidence>
<keyword evidence="2 6" id="KW-0540">Nuclease</keyword>
<proteinExistence type="inferred from homology"/>
<evidence type="ECO:0000256" key="4">
    <source>
        <dbReference type="ARBA" id="ARBA00022801"/>
    </source>
</evidence>
<dbReference type="AlphaFoldDB" id="A4TZQ5"/>
<dbReference type="PANTHER" id="PTHR33992">
    <property type="entry name" value="RIBONUCLEASE P PROTEIN COMPONENT"/>
    <property type="match status" value="1"/>
</dbReference>
<dbReference type="GO" id="GO:0001682">
    <property type="term" value="P:tRNA 5'-leader removal"/>
    <property type="evidence" value="ECO:0007669"/>
    <property type="project" value="UniProtKB-UniRule"/>
</dbReference>
<keyword evidence="1 6" id="KW-0819">tRNA processing</keyword>
<dbReference type="Pfam" id="PF00825">
    <property type="entry name" value="Ribonuclease_P"/>
    <property type="match status" value="1"/>
</dbReference>
<accession>A4TZQ5</accession>
<dbReference type="EC" id="3.1.26.5" evidence="6 7"/>
<dbReference type="GO" id="GO:0042781">
    <property type="term" value="F:3'-tRNA processing endoribonuclease activity"/>
    <property type="evidence" value="ECO:0007669"/>
    <property type="project" value="TreeGrafter"/>
</dbReference>
<dbReference type="GO" id="GO:0000049">
    <property type="term" value="F:tRNA binding"/>
    <property type="evidence" value="ECO:0007669"/>
    <property type="project" value="UniProtKB-UniRule"/>
</dbReference>
<gene>
    <name evidence="6" type="primary">rnpA</name>
    <name evidence="8" type="ORF">MGR_3264</name>
</gene>
<comment type="similarity">
    <text evidence="6">Belongs to the RnpA family.</text>
</comment>
<evidence type="ECO:0000256" key="5">
    <source>
        <dbReference type="ARBA" id="ARBA00022884"/>
    </source>
</evidence>
<comment type="function">
    <text evidence="6">RNaseP catalyzes the removal of the 5'-leader sequence from pre-tRNA to produce the mature 5'-terminus. It can also cleave other RNA substrates such as 4.5S RNA. The protein component plays an auxiliary but essential role in vivo by binding to the 5'-leader sequence and broadening the substrate specificity of the ribozyme.</text>
</comment>
<dbReference type="InterPro" id="IPR000100">
    <property type="entry name" value="RNase_P"/>
</dbReference>
<evidence type="ECO:0000256" key="2">
    <source>
        <dbReference type="ARBA" id="ARBA00022722"/>
    </source>
</evidence>
<dbReference type="Gene3D" id="3.30.230.10">
    <property type="match status" value="1"/>
</dbReference>
<dbReference type="EMBL" id="CU459003">
    <property type="protein sequence ID" value="CAM76112.1"/>
    <property type="molecule type" value="Genomic_DNA"/>
</dbReference>
<dbReference type="InterPro" id="IPR014721">
    <property type="entry name" value="Ribsml_uS5_D2-typ_fold_subgr"/>
</dbReference>
<dbReference type="HAMAP" id="MF_00227">
    <property type="entry name" value="RNase_P"/>
    <property type="match status" value="1"/>
</dbReference>
<dbReference type="PANTHER" id="PTHR33992:SF1">
    <property type="entry name" value="RIBONUCLEASE P PROTEIN COMPONENT"/>
    <property type="match status" value="1"/>
</dbReference>